<gene>
    <name evidence="2" type="ORF">GCM10023092_26640</name>
</gene>
<dbReference type="RefSeq" id="WP_344828157.1">
    <property type="nucleotide sequence ID" value="NZ_BAABEZ010000024.1"/>
</dbReference>
<dbReference type="EMBL" id="BAABEZ010000024">
    <property type="protein sequence ID" value="GAA4458390.1"/>
    <property type="molecule type" value="Genomic_DNA"/>
</dbReference>
<feature type="transmembrane region" description="Helical" evidence="1">
    <location>
        <begin position="14"/>
        <end position="33"/>
    </location>
</feature>
<name>A0ABP8N330_9BACT</name>
<keyword evidence="1" id="KW-0472">Membrane</keyword>
<keyword evidence="3" id="KW-1185">Reference proteome</keyword>
<accession>A0ABP8N330</accession>
<evidence type="ECO:0000313" key="2">
    <source>
        <dbReference type="EMBL" id="GAA4458390.1"/>
    </source>
</evidence>
<comment type="caution">
    <text evidence="2">The sequence shown here is derived from an EMBL/GenBank/DDBJ whole genome shotgun (WGS) entry which is preliminary data.</text>
</comment>
<evidence type="ECO:0008006" key="4">
    <source>
        <dbReference type="Google" id="ProtNLM"/>
    </source>
</evidence>
<evidence type="ECO:0000256" key="1">
    <source>
        <dbReference type="SAM" id="Phobius"/>
    </source>
</evidence>
<protein>
    <recommendedName>
        <fullName evidence="4">DUF2892 domain-containing protein</fullName>
    </recommendedName>
</protein>
<organism evidence="2 3">
    <name type="scientific">Rurimicrobium arvi</name>
    <dbReference type="NCBI Taxonomy" id="2049916"/>
    <lineage>
        <taxon>Bacteria</taxon>
        <taxon>Pseudomonadati</taxon>
        <taxon>Bacteroidota</taxon>
        <taxon>Chitinophagia</taxon>
        <taxon>Chitinophagales</taxon>
        <taxon>Chitinophagaceae</taxon>
        <taxon>Rurimicrobium</taxon>
    </lineage>
</organism>
<dbReference type="Proteomes" id="UP001501410">
    <property type="component" value="Unassembled WGS sequence"/>
</dbReference>
<feature type="transmembrane region" description="Helical" evidence="1">
    <location>
        <begin position="39"/>
        <end position="59"/>
    </location>
</feature>
<sequence length="78" mass="8202">MKQRLLKGWSIRRAIYLIMGLAIAFQAAAGGAWPGVLAGGYFTAMGLLGFGCAGGNCCAPSVRKQSENDTEVSYEEVA</sequence>
<reference evidence="3" key="1">
    <citation type="journal article" date="2019" name="Int. J. Syst. Evol. Microbiol.">
        <title>The Global Catalogue of Microorganisms (GCM) 10K type strain sequencing project: providing services to taxonomists for standard genome sequencing and annotation.</title>
        <authorList>
            <consortium name="The Broad Institute Genomics Platform"/>
            <consortium name="The Broad Institute Genome Sequencing Center for Infectious Disease"/>
            <person name="Wu L."/>
            <person name="Ma J."/>
        </authorList>
    </citation>
    <scope>NUCLEOTIDE SEQUENCE [LARGE SCALE GENOMIC DNA]</scope>
    <source>
        <strain evidence="3">JCM 31921</strain>
    </source>
</reference>
<proteinExistence type="predicted"/>
<evidence type="ECO:0000313" key="3">
    <source>
        <dbReference type="Proteomes" id="UP001501410"/>
    </source>
</evidence>
<keyword evidence="1" id="KW-1133">Transmembrane helix</keyword>
<keyword evidence="1" id="KW-0812">Transmembrane</keyword>